<dbReference type="OrthoDB" id="187417at2"/>
<organism evidence="3 4">
    <name type="scientific">Prosthecobacter debontii</name>
    <dbReference type="NCBI Taxonomy" id="48467"/>
    <lineage>
        <taxon>Bacteria</taxon>
        <taxon>Pseudomonadati</taxon>
        <taxon>Verrucomicrobiota</taxon>
        <taxon>Verrucomicrobiia</taxon>
        <taxon>Verrucomicrobiales</taxon>
        <taxon>Verrucomicrobiaceae</taxon>
        <taxon>Prosthecobacter</taxon>
    </lineage>
</organism>
<keyword evidence="4" id="KW-1185">Reference proteome</keyword>
<dbReference type="NCBIfam" id="TIGR01898">
    <property type="entry name" value="cas_TM1791_cmr6"/>
    <property type="match status" value="1"/>
</dbReference>
<dbReference type="AlphaFoldDB" id="A0A1T4YIT9"/>
<reference evidence="4" key="1">
    <citation type="submission" date="2017-02" db="EMBL/GenBank/DDBJ databases">
        <authorList>
            <person name="Varghese N."/>
            <person name="Submissions S."/>
        </authorList>
    </citation>
    <scope>NUCLEOTIDE SEQUENCE [LARGE SCALE GENOMIC DNA]</scope>
    <source>
        <strain evidence="4">ATCC 700200</strain>
    </source>
</reference>
<feature type="domain" description="CRISPR type III-associated protein" evidence="2">
    <location>
        <begin position="164"/>
        <end position="354"/>
    </location>
</feature>
<accession>A0A1T4YIT9</accession>
<name>A0A1T4YIT9_9BACT</name>
<dbReference type="InterPro" id="IPR010172">
    <property type="entry name" value="CRISPR-assoc_prot_TM1791"/>
</dbReference>
<gene>
    <name evidence="3" type="ORF">SAMN02745166_03429</name>
</gene>
<dbReference type="Pfam" id="PF03787">
    <property type="entry name" value="RAMPs"/>
    <property type="match status" value="1"/>
</dbReference>
<dbReference type="PANTHER" id="PTHR39965:SF1">
    <property type="entry name" value="CRISPR SYSTEM CMR SUBUNIT CMR6"/>
    <property type="match status" value="1"/>
</dbReference>
<evidence type="ECO:0000313" key="4">
    <source>
        <dbReference type="Proteomes" id="UP000190774"/>
    </source>
</evidence>
<sequence>MPRIALAPDVTALIGPFADKVENRSLLLDKFIFHKSWPVEEDERGRTVKWDDASRWSFMRLADNGGAVLRAEVIKLRRDAEGRNIEPDNRERKLAQAKIAEQLSQISAPGKDIAELRARHTRRFLTLFQNGQSDRGAFLIGKLEGRLAINLADGLIQNANICLDRLLGLPYIPGAAVKGACRHAALEELRQAKGEDRARLFRLVLKIFGATEADFTPPRKAGGGKKEKPAGDLHAYLDLTQPVDLKGAISFLPAWPTDTPQIVVDLTNVHTPAYYGGDKREKIAPGDLAGLAKEAPRPNPFPVVEAGAHFAFSLVLNGMDDDAALLAQAVTWLRTALTVRGLGAKTSAGYGWFSLDDAALQAVKAAAQADADATAKQAAEIAANTARAQAEAERLTAMSPEEREMDALLRLNTEAFALFAKTLAEKTEIQQRAFLRLLIQNKEKRERWKTWKKNKPEIAKIIEEVRSQLGAPALP</sequence>
<dbReference type="PANTHER" id="PTHR39965">
    <property type="entry name" value="CRISPR SYSTEM CMR SUBUNIT CMR6"/>
    <property type="match status" value="1"/>
</dbReference>
<dbReference type="RefSeq" id="WP_078814624.1">
    <property type="nucleotide sequence ID" value="NZ_FUYE01000012.1"/>
</dbReference>
<dbReference type="STRING" id="48467.SAMN02745166_03429"/>
<dbReference type="EMBL" id="FUYE01000012">
    <property type="protein sequence ID" value="SKB01666.1"/>
    <property type="molecule type" value="Genomic_DNA"/>
</dbReference>
<evidence type="ECO:0000256" key="1">
    <source>
        <dbReference type="ARBA" id="ARBA00023118"/>
    </source>
</evidence>
<keyword evidence="1" id="KW-0051">Antiviral defense</keyword>
<dbReference type="InterPro" id="IPR005537">
    <property type="entry name" value="RAMP_III_fam"/>
</dbReference>
<proteinExistence type="predicted"/>
<dbReference type="Proteomes" id="UP000190774">
    <property type="component" value="Unassembled WGS sequence"/>
</dbReference>
<evidence type="ECO:0000313" key="3">
    <source>
        <dbReference type="EMBL" id="SKB01666.1"/>
    </source>
</evidence>
<evidence type="ECO:0000259" key="2">
    <source>
        <dbReference type="Pfam" id="PF03787"/>
    </source>
</evidence>
<protein>
    <submittedName>
        <fullName evidence="3">CRISPR type III-B/RAMP module RAMP protein Cmr6</fullName>
    </submittedName>
</protein>
<dbReference type="GO" id="GO:0051607">
    <property type="term" value="P:defense response to virus"/>
    <property type="evidence" value="ECO:0007669"/>
    <property type="project" value="UniProtKB-KW"/>
</dbReference>